<proteinExistence type="predicted"/>
<dbReference type="SMART" id="SM00866">
    <property type="entry name" value="UTRA"/>
    <property type="match status" value="1"/>
</dbReference>
<dbReference type="InterPro" id="IPR050679">
    <property type="entry name" value="Bact_HTH_transcr_reg"/>
</dbReference>
<dbReference type="InterPro" id="IPR036390">
    <property type="entry name" value="WH_DNA-bd_sf"/>
</dbReference>
<keyword evidence="2" id="KW-0238">DNA-binding</keyword>
<dbReference type="InterPro" id="IPR000524">
    <property type="entry name" value="Tscrpt_reg_HTH_GntR"/>
</dbReference>
<dbReference type="GO" id="GO:0003677">
    <property type="term" value="F:DNA binding"/>
    <property type="evidence" value="ECO:0007669"/>
    <property type="project" value="UniProtKB-KW"/>
</dbReference>
<name>A0A316BJM7_PSESE</name>
<dbReference type="PROSITE" id="PS50949">
    <property type="entry name" value="HTH_GNTR"/>
    <property type="match status" value="1"/>
</dbReference>
<keyword evidence="1" id="KW-0805">Transcription regulation</keyword>
<comment type="caution">
    <text evidence="5">The sequence shown here is derived from an EMBL/GenBank/DDBJ whole genome shotgun (WGS) entry which is preliminary data.</text>
</comment>
<dbReference type="InterPro" id="IPR028978">
    <property type="entry name" value="Chorismate_lyase_/UTRA_dom_sf"/>
</dbReference>
<dbReference type="SUPFAM" id="SSF46785">
    <property type="entry name" value="Winged helix' DNA-binding domain"/>
    <property type="match status" value="1"/>
</dbReference>
<dbReference type="Pfam" id="PF00392">
    <property type="entry name" value="GntR"/>
    <property type="match status" value="1"/>
</dbReference>
<dbReference type="PANTHER" id="PTHR44846:SF16">
    <property type="entry name" value="TRANSCRIPTIONAL REGULATOR PHNF-RELATED"/>
    <property type="match status" value="1"/>
</dbReference>
<dbReference type="STRING" id="1192868.GCA_000304395_00561"/>
<dbReference type="AlphaFoldDB" id="A0A316BJM7"/>
<keyword evidence="3" id="KW-0804">Transcription</keyword>
<dbReference type="InterPro" id="IPR036388">
    <property type="entry name" value="WH-like_DNA-bd_sf"/>
</dbReference>
<feature type="domain" description="HTH gntR-type" evidence="4">
    <location>
        <begin position="10"/>
        <end position="78"/>
    </location>
</feature>
<keyword evidence="6" id="KW-1185">Reference proteome</keyword>
<dbReference type="PRINTS" id="PR00035">
    <property type="entry name" value="HTHGNTR"/>
</dbReference>
<dbReference type="Gene3D" id="3.40.1410.10">
    <property type="entry name" value="Chorismate lyase-like"/>
    <property type="match status" value="1"/>
</dbReference>
<reference evidence="5 6" key="1">
    <citation type="submission" date="2018-05" db="EMBL/GenBank/DDBJ databases">
        <title>Genomic Encyclopedia of Type Strains, Phase IV (KMG-IV): sequencing the most valuable type-strain genomes for metagenomic binning, comparative biology and taxonomic classification.</title>
        <authorList>
            <person name="Goeker M."/>
        </authorList>
    </citation>
    <scope>NUCLEOTIDE SEQUENCE [LARGE SCALE GENOMIC DNA]</scope>
    <source>
        <strain evidence="5 6">DSM 6986</strain>
    </source>
</reference>
<dbReference type="GO" id="GO:0003700">
    <property type="term" value="F:DNA-binding transcription factor activity"/>
    <property type="evidence" value="ECO:0007669"/>
    <property type="project" value="InterPro"/>
</dbReference>
<dbReference type="PANTHER" id="PTHR44846">
    <property type="entry name" value="MANNOSYL-D-GLYCERATE TRANSPORT/METABOLISM SYSTEM REPRESSOR MNGR-RELATED"/>
    <property type="match status" value="1"/>
</dbReference>
<gene>
    <name evidence="5" type="ORF">C7441_1284</name>
</gene>
<accession>A0A316BJM7</accession>
<evidence type="ECO:0000313" key="5">
    <source>
        <dbReference type="EMBL" id="PWJ73172.1"/>
    </source>
</evidence>
<evidence type="ECO:0000256" key="1">
    <source>
        <dbReference type="ARBA" id="ARBA00023015"/>
    </source>
</evidence>
<evidence type="ECO:0000259" key="4">
    <source>
        <dbReference type="PROSITE" id="PS50949"/>
    </source>
</evidence>
<dbReference type="SUPFAM" id="SSF64288">
    <property type="entry name" value="Chorismate lyase-like"/>
    <property type="match status" value="1"/>
</dbReference>
<dbReference type="EMBL" id="QGGG01000028">
    <property type="protein sequence ID" value="PWJ73172.1"/>
    <property type="molecule type" value="Genomic_DNA"/>
</dbReference>
<dbReference type="Pfam" id="PF07702">
    <property type="entry name" value="UTRA"/>
    <property type="match status" value="1"/>
</dbReference>
<evidence type="ECO:0000256" key="3">
    <source>
        <dbReference type="ARBA" id="ARBA00023163"/>
    </source>
</evidence>
<organism evidence="5 6">
    <name type="scientific">Pseudaminobacter salicylatoxidans</name>
    <dbReference type="NCBI Taxonomy" id="93369"/>
    <lineage>
        <taxon>Bacteria</taxon>
        <taxon>Pseudomonadati</taxon>
        <taxon>Pseudomonadota</taxon>
        <taxon>Alphaproteobacteria</taxon>
        <taxon>Hyphomicrobiales</taxon>
        <taxon>Phyllobacteriaceae</taxon>
        <taxon>Pseudaminobacter</taxon>
    </lineage>
</organism>
<evidence type="ECO:0000313" key="6">
    <source>
        <dbReference type="Proteomes" id="UP000245396"/>
    </source>
</evidence>
<sequence>MAETKSQASRTLHEQLLSEFRSFIISQRWPPGYQLPFETALADAHGVSRMTMNKVLTQLTREGFLIRRRKLGTFVARPHAQAAVMEIADIAAEVQALGQAHSFVLHERKLRLPQPGEIAEARIEQDRQRPVLYLQGVHFADAQAFCREARIINTEAAPAALEQDFTSVAPGQWLLQEIPWSSAEHRIRAIGADDAVARDLGLRPGEPCLEVTRRTEISGNWVTLAHQTYPGDRHELLARFEPRADSG</sequence>
<dbReference type="CDD" id="cd07377">
    <property type="entry name" value="WHTH_GntR"/>
    <property type="match status" value="1"/>
</dbReference>
<dbReference type="InterPro" id="IPR011663">
    <property type="entry name" value="UTRA"/>
</dbReference>
<dbReference type="Proteomes" id="UP000245396">
    <property type="component" value="Unassembled WGS sequence"/>
</dbReference>
<evidence type="ECO:0000256" key="2">
    <source>
        <dbReference type="ARBA" id="ARBA00023125"/>
    </source>
</evidence>
<dbReference type="Gene3D" id="1.10.10.10">
    <property type="entry name" value="Winged helix-like DNA-binding domain superfamily/Winged helix DNA-binding domain"/>
    <property type="match status" value="1"/>
</dbReference>
<dbReference type="SMART" id="SM00345">
    <property type="entry name" value="HTH_GNTR"/>
    <property type="match status" value="1"/>
</dbReference>
<protein>
    <submittedName>
        <fullName evidence="5">GntR family transcriptional regulator</fullName>
    </submittedName>
</protein>